<dbReference type="Proteomes" id="UP001153269">
    <property type="component" value="Unassembled WGS sequence"/>
</dbReference>
<evidence type="ECO:0000313" key="2">
    <source>
        <dbReference type="EMBL" id="CAB1447195.1"/>
    </source>
</evidence>
<accession>A0A9N7V7F9</accession>
<gene>
    <name evidence="2" type="ORF">PLEPLA_LOCUS34890</name>
</gene>
<name>A0A9N7V7F9_PLEPL</name>
<feature type="region of interest" description="Disordered" evidence="1">
    <location>
        <begin position="55"/>
        <end position="106"/>
    </location>
</feature>
<proteinExistence type="predicted"/>
<dbReference type="AlphaFoldDB" id="A0A9N7V7F9"/>
<evidence type="ECO:0000256" key="1">
    <source>
        <dbReference type="SAM" id="MobiDB-lite"/>
    </source>
</evidence>
<dbReference type="EMBL" id="CADEAL010003938">
    <property type="protein sequence ID" value="CAB1447195.1"/>
    <property type="molecule type" value="Genomic_DNA"/>
</dbReference>
<sequence length="106" mass="11806">MPRDVDRSQDNTQIAARLTVILIHSDVHMPIGRMSPKLNCKSPEMKLSLHHLQGNGRARAEPSQSRAVETLRGQTEKSANGAKRDDTTESISTFGPLEQPHNRLKL</sequence>
<feature type="compositionally biased region" description="Polar residues" evidence="1">
    <location>
        <begin position="62"/>
        <end position="78"/>
    </location>
</feature>
<protein>
    <submittedName>
        <fullName evidence="2">Uncharacterized protein</fullName>
    </submittedName>
</protein>
<comment type="caution">
    <text evidence="2">The sequence shown here is derived from an EMBL/GenBank/DDBJ whole genome shotgun (WGS) entry which is preliminary data.</text>
</comment>
<reference evidence="2" key="1">
    <citation type="submission" date="2020-03" db="EMBL/GenBank/DDBJ databases">
        <authorList>
            <person name="Weist P."/>
        </authorList>
    </citation>
    <scope>NUCLEOTIDE SEQUENCE</scope>
</reference>
<keyword evidence="3" id="KW-1185">Reference proteome</keyword>
<evidence type="ECO:0000313" key="3">
    <source>
        <dbReference type="Proteomes" id="UP001153269"/>
    </source>
</evidence>
<organism evidence="2 3">
    <name type="scientific">Pleuronectes platessa</name>
    <name type="common">European plaice</name>
    <dbReference type="NCBI Taxonomy" id="8262"/>
    <lineage>
        <taxon>Eukaryota</taxon>
        <taxon>Metazoa</taxon>
        <taxon>Chordata</taxon>
        <taxon>Craniata</taxon>
        <taxon>Vertebrata</taxon>
        <taxon>Euteleostomi</taxon>
        <taxon>Actinopterygii</taxon>
        <taxon>Neopterygii</taxon>
        <taxon>Teleostei</taxon>
        <taxon>Neoteleostei</taxon>
        <taxon>Acanthomorphata</taxon>
        <taxon>Carangaria</taxon>
        <taxon>Pleuronectiformes</taxon>
        <taxon>Pleuronectoidei</taxon>
        <taxon>Pleuronectidae</taxon>
        <taxon>Pleuronectes</taxon>
    </lineage>
</organism>